<evidence type="ECO:0000256" key="4">
    <source>
        <dbReference type="PROSITE-ProRule" id="PRU00182"/>
    </source>
</evidence>
<evidence type="ECO:0000256" key="5">
    <source>
        <dbReference type="RuleBase" id="RU362028"/>
    </source>
</evidence>
<evidence type="ECO:0000256" key="2">
    <source>
        <dbReference type="ARBA" id="ARBA00023235"/>
    </source>
</evidence>
<comment type="similarity">
    <text evidence="1 5">Belongs to the pseudouridine synthase RluA family.</text>
</comment>
<dbReference type="PROSITE" id="PS50889">
    <property type="entry name" value="S4"/>
    <property type="match status" value="1"/>
</dbReference>
<sequence>MEKIIITNQEAGQRLDMFLSNYLKQSRSQVQKLIVAGKVQVGDRVLSKHYALKEGETLVLAQKRVAKRKTKPQALLVQLQVVAETPDYLILNKPAGLIVHPAVGIKTYTLVDWLLANYPEVARVGDDLLRPGIVHRLDKEVSGLIVVARNQNSFDSLKQQFKLRTVSKRYQALVHGVVNKDSDTIEFTIARSPSGKMAARPEHDDGRKSLTEFEVIKKFLHFTLLLVTIKTGRTHQIRVHLAAYNHPVVGDKLYGTKISKVVNIKLGLDRLFLVASKLEFTDLQGQRQQFALDLPNDLQELLTTLK</sequence>
<dbReference type="SMART" id="SM00363">
    <property type="entry name" value="S4"/>
    <property type="match status" value="1"/>
</dbReference>
<dbReference type="PATRIC" id="fig|1618634.3.peg.387"/>
<dbReference type="CDD" id="cd00165">
    <property type="entry name" value="S4"/>
    <property type="match status" value="1"/>
</dbReference>
<gene>
    <name evidence="7" type="ORF">UT42_C0032G0004</name>
</gene>
<evidence type="ECO:0000256" key="3">
    <source>
        <dbReference type="PIRSR" id="PIRSR606225-1"/>
    </source>
</evidence>
<evidence type="ECO:0000256" key="1">
    <source>
        <dbReference type="ARBA" id="ARBA00010876"/>
    </source>
</evidence>
<proteinExistence type="inferred from homology"/>
<comment type="caution">
    <text evidence="7">The sequence shown here is derived from an EMBL/GenBank/DDBJ whole genome shotgun (WGS) entry which is preliminary data.</text>
</comment>
<keyword evidence="2 5" id="KW-0413">Isomerase</keyword>
<dbReference type="PROSITE" id="PS01129">
    <property type="entry name" value="PSI_RLU"/>
    <property type="match status" value="1"/>
</dbReference>
<feature type="active site" evidence="3">
    <location>
        <position position="138"/>
    </location>
</feature>
<accession>A0A0G0RKS6</accession>
<dbReference type="InterPro" id="IPR036986">
    <property type="entry name" value="S4_RNA-bd_sf"/>
</dbReference>
<reference evidence="7 8" key="1">
    <citation type="journal article" date="2015" name="Nature">
        <title>rRNA introns, odd ribosomes, and small enigmatic genomes across a large radiation of phyla.</title>
        <authorList>
            <person name="Brown C.T."/>
            <person name="Hug L.A."/>
            <person name="Thomas B.C."/>
            <person name="Sharon I."/>
            <person name="Castelle C.J."/>
            <person name="Singh A."/>
            <person name="Wilkins M.J."/>
            <person name="Williams K.H."/>
            <person name="Banfield J.F."/>
        </authorList>
    </citation>
    <scope>NUCLEOTIDE SEQUENCE [LARGE SCALE GENOMIC DNA]</scope>
</reference>
<dbReference type="GO" id="GO:0120159">
    <property type="term" value="F:rRNA pseudouridine synthase activity"/>
    <property type="evidence" value="ECO:0007669"/>
    <property type="project" value="UniProtKB-ARBA"/>
</dbReference>
<name>A0A0G0RKS6_9BACT</name>
<dbReference type="GO" id="GO:0003723">
    <property type="term" value="F:RNA binding"/>
    <property type="evidence" value="ECO:0007669"/>
    <property type="project" value="UniProtKB-KW"/>
</dbReference>
<keyword evidence="4" id="KW-0694">RNA-binding</keyword>
<dbReference type="InterPro" id="IPR002942">
    <property type="entry name" value="S4_RNA-bd"/>
</dbReference>
<dbReference type="AlphaFoldDB" id="A0A0G0RKS6"/>
<dbReference type="GO" id="GO:0000455">
    <property type="term" value="P:enzyme-directed rRNA pseudouridine synthesis"/>
    <property type="evidence" value="ECO:0007669"/>
    <property type="project" value="UniProtKB-ARBA"/>
</dbReference>
<dbReference type="InterPro" id="IPR050188">
    <property type="entry name" value="RluA_PseudoU_synthase"/>
</dbReference>
<dbReference type="EMBL" id="LBWS01000032">
    <property type="protein sequence ID" value="KKR14242.1"/>
    <property type="molecule type" value="Genomic_DNA"/>
</dbReference>
<comment type="function">
    <text evidence="5">Responsible for synthesis of pseudouridine from uracil.</text>
</comment>
<feature type="domain" description="RNA-binding S4" evidence="6">
    <location>
        <begin position="13"/>
        <end position="71"/>
    </location>
</feature>
<dbReference type="Pfam" id="PF01479">
    <property type="entry name" value="S4"/>
    <property type="match status" value="1"/>
</dbReference>
<evidence type="ECO:0000313" key="8">
    <source>
        <dbReference type="Proteomes" id="UP000034048"/>
    </source>
</evidence>
<dbReference type="Pfam" id="PF00849">
    <property type="entry name" value="PseudoU_synth_2"/>
    <property type="match status" value="1"/>
</dbReference>
<dbReference type="SUPFAM" id="SSF55120">
    <property type="entry name" value="Pseudouridine synthase"/>
    <property type="match status" value="1"/>
</dbReference>
<evidence type="ECO:0000313" key="7">
    <source>
        <dbReference type="EMBL" id="KKR14242.1"/>
    </source>
</evidence>
<dbReference type="PANTHER" id="PTHR21600">
    <property type="entry name" value="MITOCHONDRIAL RNA PSEUDOURIDINE SYNTHASE"/>
    <property type="match status" value="1"/>
</dbReference>
<dbReference type="NCBIfam" id="TIGR00005">
    <property type="entry name" value="rluA_subfam"/>
    <property type="match status" value="1"/>
</dbReference>
<dbReference type="Proteomes" id="UP000034048">
    <property type="component" value="Unassembled WGS sequence"/>
</dbReference>
<comment type="catalytic activity">
    <reaction evidence="5">
        <text>a uridine in RNA = a pseudouridine in RNA</text>
        <dbReference type="Rhea" id="RHEA:48348"/>
        <dbReference type="Rhea" id="RHEA-COMP:12068"/>
        <dbReference type="Rhea" id="RHEA-COMP:12069"/>
        <dbReference type="ChEBI" id="CHEBI:65314"/>
        <dbReference type="ChEBI" id="CHEBI:65315"/>
    </reaction>
</comment>
<protein>
    <recommendedName>
        <fullName evidence="5">Pseudouridine synthase</fullName>
        <ecNumber evidence="5">5.4.99.-</ecNumber>
    </recommendedName>
</protein>
<organism evidence="7 8">
    <name type="scientific">Candidatus Falkowbacteria bacterium GW2011_GWA2_39_24</name>
    <dbReference type="NCBI Taxonomy" id="1618634"/>
    <lineage>
        <taxon>Bacteria</taxon>
        <taxon>Candidatus Falkowiibacteriota</taxon>
    </lineage>
</organism>
<dbReference type="InterPro" id="IPR006145">
    <property type="entry name" value="PsdUridine_synth_RsuA/RluA"/>
</dbReference>
<dbReference type="Gene3D" id="3.10.290.10">
    <property type="entry name" value="RNA-binding S4 domain"/>
    <property type="match status" value="1"/>
</dbReference>
<evidence type="ECO:0000259" key="6">
    <source>
        <dbReference type="SMART" id="SM00363"/>
    </source>
</evidence>
<dbReference type="PANTHER" id="PTHR21600:SF44">
    <property type="entry name" value="RIBOSOMAL LARGE SUBUNIT PSEUDOURIDINE SYNTHASE D"/>
    <property type="match status" value="1"/>
</dbReference>
<dbReference type="InterPro" id="IPR020103">
    <property type="entry name" value="PsdUridine_synth_cat_dom_sf"/>
</dbReference>
<dbReference type="InterPro" id="IPR006224">
    <property type="entry name" value="PsdUridine_synth_RluA-like_CS"/>
</dbReference>
<dbReference type="SUPFAM" id="SSF55174">
    <property type="entry name" value="Alpha-L RNA-binding motif"/>
    <property type="match status" value="1"/>
</dbReference>
<dbReference type="CDD" id="cd02869">
    <property type="entry name" value="PseudoU_synth_RluA_like"/>
    <property type="match status" value="1"/>
</dbReference>
<dbReference type="Gene3D" id="3.30.2350.10">
    <property type="entry name" value="Pseudouridine synthase"/>
    <property type="match status" value="1"/>
</dbReference>
<dbReference type="EC" id="5.4.99.-" evidence="5"/>
<dbReference type="InterPro" id="IPR006225">
    <property type="entry name" value="PsdUridine_synth_RluC/D"/>
</dbReference>